<evidence type="ECO:0000256" key="5">
    <source>
        <dbReference type="ARBA" id="ARBA00022989"/>
    </source>
</evidence>
<feature type="transmembrane region" description="Helical" evidence="7">
    <location>
        <begin position="48"/>
        <end position="66"/>
    </location>
</feature>
<keyword evidence="6 7" id="KW-0472">Membrane</keyword>
<dbReference type="GO" id="GO:0006813">
    <property type="term" value="P:potassium ion transport"/>
    <property type="evidence" value="ECO:0007669"/>
    <property type="project" value="InterPro"/>
</dbReference>
<keyword evidence="5 7" id="KW-1133">Transmembrane helix</keyword>
<dbReference type="PANTHER" id="PTHR43652:SF1">
    <property type="entry name" value="RESPONSE REGULATOR"/>
    <property type="match status" value="1"/>
</dbReference>
<name>A0A495DU73_9FLAO</name>
<feature type="transmembrane region" description="Helical" evidence="7">
    <location>
        <begin position="442"/>
        <end position="460"/>
    </location>
</feature>
<dbReference type="GO" id="GO:0005886">
    <property type="term" value="C:plasma membrane"/>
    <property type="evidence" value="ECO:0007669"/>
    <property type="project" value="TreeGrafter"/>
</dbReference>
<dbReference type="SUPFAM" id="SSF116726">
    <property type="entry name" value="TrkA C-terminal domain-like"/>
    <property type="match status" value="2"/>
</dbReference>
<dbReference type="PROSITE" id="PS51202">
    <property type="entry name" value="RCK_C"/>
    <property type="match status" value="2"/>
</dbReference>
<dbReference type="Gene3D" id="3.30.70.1450">
    <property type="entry name" value="Regulator of K+ conductance, C-terminal domain"/>
    <property type="match status" value="2"/>
</dbReference>
<organism evidence="9 10">
    <name type="scientific">Maribacter vaceletii</name>
    <dbReference type="NCBI Taxonomy" id="1206816"/>
    <lineage>
        <taxon>Bacteria</taxon>
        <taxon>Pseudomonadati</taxon>
        <taxon>Bacteroidota</taxon>
        <taxon>Flavobacteriia</taxon>
        <taxon>Flavobacteriales</taxon>
        <taxon>Flavobacteriaceae</taxon>
        <taxon>Maribacter</taxon>
    </lineage>
</organism>
<evidence type="ECO:0000256" key="1">
    <source>
        <dbReference type="ARBA" id="ARBA00004141"/>
    </source>
</evidence>
<feature type="transmembrane region" description="Helical" evidence="7">
    <location>
        <begin position="498"/>
        <end position="517"/>
    </location>
</feature>
<dbReference type="RefSeq" id="WP_121068808.1">
    <property type="nucleotide sequence ID" value="NZ_RBIQ01000010.1"/>
</dbReference>
<dbReference type="GO" id="GO:0008324">
    <property type="term" value="F:monoatomic cation transmembrane transporter activity"/>
    <property type="evidence" value="ECO:0007669"/>
    <property type="project" value="InterPro"/>
</dbReference>
<dbReference type="InterPro" id="IPR031312">
    <property type="entry name" value="Na/sul_symport_CS"/>
</dbReference>
<proteinExistence type="predicted"/>
<evidence type="ECO:0000256" key="7">
    <source>
        <dbReference type="SAM" id="Phobius"/>
    </source>
</evidence>
<feature type="domain" description="RCK C-terminal" evidence="8">
    <location>
        <begin position="317"/>
        <end position="399"/>
    </location>
</feature>
<dbReference type="InterPro" id="IPR051679">
    <property type="entry name" value="DASS-Related_Transporters"/>
</dbReference>
<dbReference type="AlphaFoldDB" id="A0A495DU73"/>
<feature type="transmembrane region" description="Helical" evidence="7">
    <location>
        <begin position="169"/>
        <end position="189"/>
    </location>
</feature>
<feature type="domain" description="RCK C-terminal" evidence="8">
    <location>
        <begin position="214"/>
        <end position="306"/>
    </location>
</feature>
<evidence type="ECO:0000256" key="3">
    <source>
        <dbReference type="ARBA" id="ARBA00022692"/>
    </source>
</evidence>
<dbReference type="Proteomes" id="UP000269412">
    <property type="component" value="Unassembled WGS sequence"/>
</dbReference>
<feature type="transmembrane region" description="Helical" evidence="7">
    <location>
        <begin position="418"/>
        <end position="436"/>
    </location>
</feature>
<keyword evidence="3 7" id="KW-0812">Transmembrane</keyword>
<evidence type="ECO:0000313" key="10">
    <source>
        <dbReference type="Proteomes" id="UP000269412"/>
    </source>
</evidence>
<feature type="transmembrane region" description="Helical" evidence="7">
    <location>
        <begin position="590"/>
        <end position="610"/>
    </location>
</feature>
<evidence type="ECO:0000256" key="6">
    <source>
        <dbReference type="ARBA" id="ARBA00023136"/>
    </source>
</evidence>
<protein>
    <submittedName>
        <fullName evidence="9">TrkA family protein</fullName>
    </submittedName>
</protein>
<feature type="transmembrane region" description="Helical" evidence="7">
    <location>
        <begin position="553"/>
        <end position="578"/>
    </location>
</feature>
<dbReference type="PROSITE" id="PS01271">
    <property type="entry name" value="NA_SULFATE"/>
    <property type="match status" value="1"/>
</dbReference>
<accession>A0A495DU73</accession>
<dbReference type="Pfam" id="PF02080">
    <property type="entry name" value="TrkA_C"/>
    <property type="match status" value="1"/>
</dbReference>
<dbReference type="PANTHER" id="PTHR43652">
    <property type="entry name" value="BASIC AMINO ACID ANTIPORTER YFCC-RELATED"/>
    <property type="match status" value="1"/>
</dbReference>
<gene>
    <name evidence="9" type="ORF">CLV91_2809</name>
</gene>
<sequence length="612" mass="66721">MLTITIILSITILLFIWGKYPPDVVAILSMLTLYLSGVLNLKETLSGFSNPTVIMIAALFIIGEGLSRTGWTALAGKKFVEWAGNSIPKLLIIVTMGSSILSGFVSNTGTVAALLPVTVSAAWNAGTLPSKLLMPIAFGSNTGGLLTLTGTPPNIIASNALVEAGLEGFSFFEFGLIGVPLLIIALLYFRYIGHRLLPSNKTKDRPIDIDSEMHKWVKDYSIGDNMYRFRIRSMSPLINTKIEDWNFEENYKVTIMRLRRRHPNTLKRVPEFVEFPEPKTQMRYHDIITVKGKAKNIDAIMRKYKLGIIPFKHTNSELKEELINQEVGLSQMLITPNSAFVGRKVPLGSYLDKNRIQLLGVSRDNAPLVGEEVTIKPGDAFIIRGSWDAIEDLQQEYEHVVISGNPEAMAKNVDKLTLKSYIALSTLILMIILLVFKILPGAIAALVCAGILMLTGCVPINKAYKGISWTSVVMIAAMIPMGVALQKTGVAQWAANSLVTNLGAINPTMLLGGIFLLTTAFSQTINNSATAVLMAPIALIAATTLGVSPKPFMIVVAVSASTAFLTPVGTTTNAMVMAAGGYKFLDYVKVGAPLLFLFFITTIFLVPLFWPF</sequence>
<feature type="transmembrane region" description="Helical" evidence="7">
    <location>
        <begin position="529"/>
        <end position="547"/>
    </location>
</feature>
<keyword evidence="2" id="KW-0813">Transport</keyword>
<dbReference type="EMBL" id="RBIQ01000010">
    <property type="protein sequence ID" value="RKR08043.1"/>
    <property type="molecule type" value="Genomic_DNA"/>
</dbReference>
<evidence type="ECO:0000256" key="2">
    <source>
        <dbReference type="ARBA" id="ARBA00022448"/>
    </source>
</evidence>
<comment type="caution">
    <text evidence="9">The sequence shown here is derived from an EMBL/GenBank/DDBJ whole genome shotgun (WGS) entry which is preliminary data.</text>
</comment>
<evidence type="ECO:0000313" key="9">
    <source>
        <dbReference type="EMBL" id="RKR08043.1"/>
    </source>
</evidence>
<evidence type="ECO:0000256" key="4">
    <source>
        <dbReference type="ARBA" id="ARBA00022737"/>
    </source>
</evidence>
<dbReference type="InterPro" id="IPR036721">
    <property type="entry name" value="RCK_C_sf"/>
</dbReference>
<dbReference type="InterPro" id="IPR004680">
    <property type="entry name" value="Cit_transptr-like_dom"/>
</dbReference>
<feature type="transmembrane region" description="Helical" evidence="7">
    <location>
        <begin position="467"/>
        <end position="486"/>
    </location>
</feature>
<keyword evidence="10" id="KW-1185">Reference proteome</keyword>
<comment type="subcellular location">
    <subcellularLocation>
        <location evidence="1">Membrane</location>
        <topology evidence="1">Multi-pass membrane protein</topology>
    </subcellularLocation>
</comment>
<evidence type="ECO:0000259" key="8">
    <source>
        <dbReference type="PROSITE" id="PS51202"/>
    </source>
</evidence>
<dbReference type="OrthoDB" id="9765532at2"/>
<dbReference type="Pfam" id="PF03600">
    <property type="entry name" value="CitMHS"/>
    <property type="match status" value="1"/>
</dbReference>
<keyword evidence="4" id="KW-0677">Repeat</keyword>
<dbReference type="InterPro" id="IPR006037">
    <property type="entry name" value="RCK_C"/>
</dbReference>
<reference evidence="9 10" key="1">
    <citation type="submission" date="2018-10" db="EMBL/GenBank/DDBJ databases">
        <title>Genomic Encyclopedia of Archaeal and Bacterial Type Strains, Phase II (KMG-II): from individual species to whole genera.</title>
        <authorList>
            <person name="Goeker M."/>
        </authorList>
    </citation>
    <scope>NUCLEOTIDE SEQUENCE [LARGE SCALE GENOMIC DNA]</scope>
    <source>
        <strain evidence="9 10">DSM 25230</strain>
    </source>
</reference>